<sequence>MTVCVHKYVQITVRGAASIYEDNVCKIQTLRDLREVKLDKILMISPETNAMMYDLIDLKVFLAVAEESNLSRGAERCHLAPSSVSLRIKGLEASLGTPLLLRQPRGVGLTPAGHVLVEHARRCMAQLEQMTTDLQPFANGLIGHVTFFANNNAISSYLPDDLARFFSKHPNVRITLEERLSHDIISAVSSGRADIGVVALESDHPDLEFLPYRQDQLVLLAPLDGRFDNQHSVSFSECLGLPFISLQSGAALHTFLMNHASALGGRLDVRVQVSGFRAIARLVSSGAGIGIAPRSALEPADLDRLQVIDLVEGWAKRDLRVCVQRNPREKNVLRDHLIEILCQPGILDSA</sequence>
<dbReference type="EMBL" id="AZQQ01000110">
    <property type="protein sequence ID" value="KDD65052.1"/>
    <property type="molecule type" value="Genomic_DNA"/>
</dbReference>
<dbReference type="Pfam" id="PF03466">
    <property type="entry name" value="LysR_substrate"/>
    <property type="match status" value="1"/>
</dbReference>
<keyword evidence="4" id="KW-0804">Transcription</keyword>
<proteinExistence type="inferred from homology"/>
<dbReference type="InterPro" id="IPR005119">
    <property type="entry name" value="LysR_subst-bd"/>
</dbReference>
<evidence type="ECO:0000313" key="6">
    <source>
        <dbReference type="EMBL" id="KDD65052.1"/>
    </source>
</evidence>
<dbReference type="SUPFAM" id="SSF46785">
    <property type="entry name" value="Winged helix' DNA-binding domain"/>
    <property type="match status" value="1"/>
</dbReference>
<reference evidence="6 7" key="1">
    <citation type="submission" date="2013-12" db="EMBL/GenBank/DDBJ databases">
        <authorList>
            <person name="Formusa P.A."/>
            <person name="Habash M."/>
            <person name="Lee H."/>
            <person name="Trevors J.T."/>
        </authorList>
    </citation>
    <scope>NUCLEOTIDE SEQUENCE [LARGE SCALE GENOMIC DNA]</scope>
    <source>
        <strain evidence="6 7">PD30</strain>
    </source>
</reference>
<dbReference type="Gene3D" id="1.10.10.10">
    <property type="entry name" value="Winged helix-like DNA-binding domain superfamily/Winged helix DNA-binding domain"/>
    <property type="match status" value="1"/>
</dbReference>
<dbReference type="InterPro" id="IPR036390">
    <property type="entry name" value="WH_DNA-bd_sf"/>
</dbReference>
<feature type="domain" description="HTH lysR-type" evidence="5">
    <location>
        <begin position="53"/>
        <end position="110"/>
    </location>
</feature>
<evidence type="ECO:0000256" key="1">
    <source>
        <dbReference type="ARBA" id="ARBA00009437"/>
    </source>
</evidence>
<dbReference type="InterPro" id="IPR000847">
    <property type="entry name" value="LysR_HTH_N"/>
</dbReference>
<evidence type="ECO:0000256" key="4">
    <source>
        <dbReference type="ARBA" id="ARBA00023163"/>
    </source>
</evidence>
<dbReference type="SUPFAM" id="SSF53850">
    <property type="entry name" value="Periplasmic binding protein-like II"/>
    <property type="match status" value="1"/>
</dbReference>
<dbReference type="PANTHER" id="PTHR30419">
    <property type="entry name" value="HTH-TYPE TRANSCRIPTIONAL REGULATOR YBHD"/>
    <property type="match status" value="1"/>
</dbReference>
<organism evidence="6 7">
    <name type="scientific">Pseudomonas mandelii PD30</name>
    <dbReference type="NCBI Taxonomy" id="1419583"/>
    <lineage>
        <taxon>Bacteria</taxon>
        <taxon>Pseudomonadati</taxon>
        <taxon>Pseudomonadota</taxon>
        <taxon>Gammaproteobacteria</taxon>
        <taxon>Pseudomonadales</taxon>
        <taxon>Pseudomonadaceae</taxon>
        <taxon>Pseudomonas</taxon>
    </lineage>
</organism>
<keyword evidence="2" id="KW-0805">Transcription regulation</keyword>
<comment type="similarity">
    <text evidence="1">Belongs to the LysR transcriptional regulatory family.</text>
</comment>
<keyword evidence="3" id="KW-0238">DNA-binding</keyword>
<dbReference type="InterPro" id="IPR050950">
    <property type="entry name" value="HTH-type_LysR_regulators"/>
</dbReference>
<name>A0A059KSL5_9PSED</name>
<dbReference type="PANTHER" id="PTHR30419:SF2">
    <property type="entry name" value="LYSR FAMILY TRANSCRIPTIONAL REGULATOR"/>
    <property type="match status" value="1"/>
</dbReference>
<accession>A0A059KSL5</accession>
<dbReference type="GO" id="GO:0003677">
    <property type="term" value="F:DNA binding"/>
    <property type="evidence" value="ECO:0007669"/>
    <property type="project" value="UniProtKB-KW"/>
</dbReference>
<dbReference type="GO" id="GO:0005829">
    <property type="term" value="C:cytosol"/>
    <property type="evidence" value="ECO:0007669"/>
    <property type="project" value="TreeGrafter"/>
</dbReference>
<evidence type="ECO:0000256" key="2">
    <source>
        <dbReference type="ARBA" id="ARBA00023015"/>
    </source>
</evidence>
<dbReference type="PROSITE" id="PS50931">
    <property type="entry name" value="HTH_LYSR"/>
    <property type="match status" value="1"/>
</dbReference>
<dbReference type="Gene3D" id="3.40.190.290">
    <property type="match status" value="1"/>
</dbReference>
<dbReference type="FunFam" id="1.10.10.10:FF:000001">
    <property type="entry name" value="LysR family transcriptional regulator"/>
    <property type="match status" value="1"/>
</dbReference>
<comment type="caution">
    <text evidence="6">The sequence shown here is derived from an EMBL/GenBank/DDBJ whole genome shotgun (WGS) entry which is preliminary data.</text>
</comment>
<dbReference type="Pfam" id="PF00126">
    <property type="entry name" value="HTH_1"/>
    <property type="match status" value="1"/>
</dbReference>
<dbReference type="GO" id="GO:0003700">
    <property type="term" value="F:DNA-binding transcription factor activity"/>
    <property type="evidence" value="ECO:0007669"/>
    <property type="project" value="InterPro"/>
</dbReference>
<evidence type="ECO:0000259" key="5">
    <source>
        <dbReference type="PROSITE" id="PS50931"/>
    </source>
</evidence>
<protein>
    <submittedName>
        <fullName evidence="6">LysR family transcriptional regulator</fullName>
    </submittedName>
</protein>
<dbReference type="CDD" id="cd08421">
    <property type="entry name" value="PBP2_LTTR_like_1"/>
    <property type="match status" value="1"/>
</dbReference>
<evidence type="ECO:0000256" key="3">
    <source>
        <dbReference type="ARBA" id="ARBA00023125"/>
    </source>
</evidence>
<evidence type="ECO:0000313" key="7">
    <source>
        <dbReference type="Proteomes" id="UP000026739"/>
    </source>
</evidence>
<dbReference type="InterPro" id="IPR036388">
    <property type="entry name" value="WH-like_DNA-bd_sf"/>
</dbReference>
<dbReference type="Proteomes" id="UP000026739">
    <property type="component" value="Unassembled WGS sequence"/>
</dbReference>
<gene>
    <name evidence="6" type="ORF">V466_30200</name>
</gene>
<dbReference type="AlphaFoldDB" id="A0A059KSL5"/>
<dbReference type="eggNOG" id="COG0583">
    <property type="taxonomic scope" value="Bacteria"/>
</dbReference>